<accession>A0A3P7N1K5</accession>
<organism evidence="1 2">
    <name type="scientific">Dibothriocephalus latus</name>
    <name type="common">Fish tapeworm</name>
    <name type="synonym">Diphyllobothrium latum</name>
    <dbReference type="NCBI Taxonomy" id="60516"/>
    <lineage>
        <taxon>Eukaryota</taxon>
        <taxon>Metazoa</taxon>
        <taxon>Spiralia</taxon>
        <taxon>Lophotrochozoa</taxon>
        <taxon>Platyhelminthes</taxon>
        <taxon>Cestoda</taxon>
        <taxon>Eucestoda</taxon>
        <taxon>Diphyllobothriidea</taxon>
        <taxon>Diphyllobothriidae</taxon>
        <taxon>Dibothriocephalus</taxon>
    </lineage>
</organism>
<proteinExistence type="predicted"/>
<dbReference type="AlphaFoldDB" id="A0A3P7N1K5"/>
<evidence type="ECO:0000313" key="2">
    <source>
        <dbReference type="Proteomes" id="UP000281553"/>
    </source>
</evidence>
<dbReference type="EMBL" id="UYRU01083611">
    <property type="protein sequence ID" value="VDN33340.1"/>
    <property type="molecule type" value="Genomic_DNA"/>
</dbReference>
<keyword evidence="2" id="KW-1185">Reference proteome</keyword>
<sequence length="198" mass="20921">MPVISMPFEQSQKASNPLTSAVNLSLRGGTSTNEKTQQQPVPMKACDAVLASTGLNQTLPAMPMFNEPSAEASQLNETWPLPDPPNTIIASCLRLTANFLIQSAAFFENKAFAELPSCLSLISAPILSMPFYPSFSDPPTPSVGTADPGTTHCNFNASAAADDASLTSTATCNHNYSTPRHPITGLSFLIDTSATEVL</sequence>
<protein>
    <submittedName>
        <fullName evidence="1">Uncharacterized protein</fullName>
    </submittedName>
</protein>
<dbReference type="Proteomes" id="UP000281553">
    <property type="component" value="Unassembled WGS sequence"/>
</dbReference>
<gene>
    <name evidence="1" type="ORF">DILT_LOCUS16210</name>
</gene>
<evidence type="ECO:0000313" key="1">
    <source>
        <dbReference type="EMBL" id="VDN33340.1"/>
    </source>
</evidence>
<reference evidence="1 2" key="1">
    <citation type="submission" date="2018-11" db="EMBL/GenBank/DDBJ databases">
        <authorList>
            <consortium name="Pathogen Informatics"/>
        </authorList>
    </citation>
    <scope>NUCLEOTIDE SEQUENCE [LARGE SCALE GENOMIC DNA]</scope>
</reference>
<name>A0A3P7N1K5_DIBLA</name>